<dbReference type="InterPro" id="IPR051683">
    <property type="entry name" value="Enoyl-CoA_Hydratase/Isomerase"/>
</dbReference>
<dbReference type="InterPro" id="IPR029045">
    <property type="entry name" value="ClpP/crotonase-like_dom_sf"/>
</dbReference>
<keyword evidence="3" id="KW-1185">Reference proteome</keyword>
<dbReference type="PATRIC" id="fig|1189621.3.peg.3264"/>
<evidence type="ECO:0000256" key="1">
    <source>
        <dbReference type="ARBA" id="ARBA00005254"/>
    </source>
</evidence>
<dbReference type="STRING" id="1189621.A3SI_15673"/>
<name>I5BYB5_9BACT</name>
<organism evidence="2 3">
    <name type="scientific">Nitritalea halalkaliphila LW7</name>
    <dbReference type="NCBI Taxonomy" id="1189621"/>
    <lineage>
        <taxon>Bacteria</taxon>
        <taxon>Pseudomonadati</taxon>
        <taxon>Bacteroidota</taxon>
        <taxon>Cytophagia</taxon>
        <taxon>Cytophagales</taxon>
        <taxon>Cyclobacteriaceae</taxon>
        <taxon>Nitritalea</taxon>
    </lineage>
</organism>
<comment type="caution">
    <text evidence="2">The sequence shown here is derived from an EMBL/GenBank/DDBJ whole genome shotgun (WGS) entry which is preliminary data.</text>
</comment>
<dbReference type="Pfam" id="PF00378">
    <property type="entry name" value="ECH_1"/>
    <property type="match status" value="1"/>
</dbReference>
<proteinExistence type="inferred from homology"/>
<dbReference type="AlphaFoldDB" id="I5BYB5"/>
<gene>
    <name evidence="2" type="ORF">A3SI_15673</name>
</gene>
<dbReference type="PANTHER" id="PTHR42964:SF1">
    <property type="entry name" value="POLYKETIDE BIOSYNTHESIS ENOYL-COA HYDRATASE PKSH-RELATED"/>
    <property type="match status" value="1"/>
</dbReference>
<dbReference type="GO" id="GO:0003824">
    <property type="term" value="F:catalytic activity"/>
    <property type="evidence" value="ECO:0007669"/>
    <property type="project" value="UniProtKB-ARBA"/>
</dbReference>
<dbReference type="InterPro" id="IPR001753">
    <property type="entry name" value="Enoyl-CoA_hydra/iso"/>
</dbReference>
<dbReference type="EMBL" id="AJYA01000041">
    <property type="protein sequence ID" value="EIM74567.1"/>
    <property type="molecule type" value="Genomic_DNA"/>
</dbReference>
<dbReference type="Proteomes" id="UP000005551">
    <property type="component" value="Unassembled WGS sequence"/>
</dbReference>
<dbReference type="InterPro" id="IPR014748">
    <property type="entry name" value="Enoyl-CoA_hydra_C"/>
</dbReference>
<dbReference type="OrthoDB" id="9775794at2"/>
<dbReference type="Gene3D" id="3.90.226.10">
    <property type="entry name" value="2-enoyl-CoA Hydratase, Chain A, domain 1"/>
    <property type="match status" value="1"/>
</dbReference>
<evidence type="ECO:0000313" key="3">
    <source>
        <dbReference type="Proteomes" id="UP000005551"/>
    </source>
</evidence>
<protein>
    <submittedName>
        <fullName evidence="2">Methylglutaconyl-CoA hydratase</fullName>
    </submittedName>
</protein>
<dbReference type="SUPFAM" id="SSF52096">
    <property type="entry name" value="ClpP/crotonase"/>
    <property type="match status" value="1"/>
</dbReference>
<sequence length="259" mass="27848">MKDAIVQVEIRDRIGFITLNRPEKRNALNAEMVQAIDQALTLCEEEAEAKVIVLRAAGKAFCSGADLASLQQMQTNTYEENLADSALLKALFERIYTYPKVIIAAVQGHALAGGCGLAAVCDFSFAVPEALFGYTEVRIGFVPAIVMVFLVKKIGEGAARKLLLGAELIDAHAAQAVGMIGEVVPAEELMERVESFAQLLISQNSGTAMALTKKMLAEVQHLPIGEALQHAAEVNAHARGTEDCKKGIAAFLAKEKPLW</sequence>
<evidence type="ECO:0000313" key="2">
    <source>
        <dbReference type="EMBL" id="EIM74567.1"/>
    </source>
</evidence>
<dbReference type="Gene3D" id="1.10.12.10">
    <property type="entry name" value="Lyase 2-enoyl-coa Hydratase, Chain A, domain 2"/>
    <property type="match status" value="1"/>
</dbReference>
<dbReference type="RefSeq" id="WP_009056499.1">
    <property type="nucleotide sequence ID" value="NZ_AJYA01000041.1"/>
</dbReference>
<accession>I5BYB5</accession>
<reference evidence="2 3" key="1">
    <citation type="submission" date="2012-05" db="EMBL/GenBank/DDBJ databases">
        <title>Genome sequence of Nitritalea halalkaliphila LW7.</title>
        <authorList>
            <person name="Jangir P.K."/>
            <person name="Singh A."/>
            <person name="Shivaji S."/>
            <person name="Sharma R."/>
        </authorList>
    </citation>
    <scope>NUCLEOTIDE SEQUENCE [LARGE SCALE GENOMIC DNA]</scope>
    <source>
        <strain evidence="2 3">LW7</strain>
    </source>
</reference>
<dbReference type="CDD" id="cd06558">
    <property type="entry name" value="crotonase-like"/>
    <property type="match status" value="1"/>
</dbReference>
<comment type="similarity">
    <text evidence="1">Belongs to the enoyl-CoA hydratase/isomerase family.</text>
</comment>
<dbReference type="PANTHER" id="PTHR42964">
    <property type="entry name" value="ENOYL-COA HYDRATASE"/>
    <property type="match status" value="1"/>
</dbReference>